<feature type="transmembrane region" description="Helical" evidence="5">
    <location>
        <begin position="143"/>
        <end position="167"/>
    </location>
</feature>
<dbReference type="InterPro" id="IPR011547">
    <property type="entry name" value="SLC26A/SulP_dom"/>
</dbReference>
<dbReference type="GO" id="GO:0016020">
    <property type="term" value="C:membrane"/>
    <property type="evidence" value="ECO:0007669"/>
    <property type="project" value="UniProtKB-SubCell"/>
</dbReference>
<feature type="transmembrane region" description="Helical" evidence="5">
    <location>
        <begin position="248"/>
        <end position="272"/>
    </location>
</feature>
<evidence type="ECO:0000256" key="4">
    <source>
        <dbReference type="ARBA" id="ARBA00023136"/>
    </source>
</evidence>
<evidence type="ECO:0000256" key="1">
    <source>
        <dbReference type="ARBA" id="ARBA00004141"/>
    </source>
</evidence>
<dbReference type="InterPro" id="IPR036513">
    <property type="entry name" value="STAS_dom_sf"/>
</dbReference>
<keyword evidence="3 5" id="KW-1133">Transmembrane helix</keyword>
<evidence type="ECO:0000313" key="7">
    <source>
        <dbReference type="EMBL" id="KAK7752854.1"/>
    </source>
</evidence>
<evidence type="ECO:0000256" key="5">
    <source>
        <dbReference type="SAM" id="Phobius"/>
    </source>
</evidence>
<reference evidence="7 8" key="1">
    <citation type="submission" date="2024-02" db="EMBL/GenBank/DDBJ databases">
        <title>De novo assembly and annotation of 12 fungi associated with fruit tree decline syndrome in Ontario, Canada.</title>
        <authorList>
            <person name="Sulman M."/>
            <person name="Ellouze W."/>
            <person name="Ilyukhin E."/>
        </authorList>
    </citation>
    <scope>NUCLEOTIDE SEQUENCE [LARGE SCALE GENOMIC DNA]</scope>
    <source>
        <strain evidence="7 8">M11/M66-122</strain>
    </source>
</reference>
<dbReference type="PROSITE" id="PS50801">
    <property type="entry name" value="STAS"/>
    <property type="match status" value="1"/>
</dbReference>
<comment type="subcellular location">
    <subcellularLocation>
        <location evidence="1">Membrane</location>
        <topology evidence="1">Multi-pass membrane protein</topology>
    </subcellularLocation>
</comment>
<proteinExistence type="predicted"/>
<feature type="domain" description="STAS" evidence="6">
    <location>
        <begin position="501"/>
        <end position="661"/>
    </location>
</feature>
<sequence length="675" mass="73375">MATTVLNQKVEALKEELRTDTTINRVVDYARAGPKKFVPQATQYLIDKIPIVQWLPRYSPKWLMPDAIAGLTIGVMLIPQGLAYAQIATIPIENGLYSSWVPAAIAVFMGTSKDLSSGPTSILGLLTSEIVADLKDEYSPAQIAGAVSLMVGIYSLALGLTGLGFLLDYVSIPVLTGFISATALIIGAGQIGSLVGLSDTPDGLFYIIGDVLKRLPKWNGPTCGIGFSSILVLLALEKVGKKWGKKHFAIKYLASSRAVIVLVIYTLISYLVNHGREKYVWKVSQVDTHGIVTPQAADATLISKVAGRAIAPLVACCLEHLAVGKAFGRKNGYSIDQSQELNYLGVTNIINSFFVSMPVGGAMSRTAVNSECHVRSPLNGSVTAGFIILTLYVFSPALYWLPKSTLAAIIIMAVIHLFGPLSLFWRYWRISLADFIAAQLAFWLTIFTSSEIGIGAAAGWSVAWSLIRSAFVKPDVRTDENTTTLPPLTPWGSGGKMGRMENIGTSIPDDVAVVHFTDSVFFPNANRAKVTALESISLVWPAAVQAGDSDERSWSVGSERRLERLRAHHRLVLKNTALSAVVWDFSSVPWIDVTGIIALGELKDDIRRVLGRGVAIRFVGLTPRVRAKFRRACWPLVHVEEPRLDDADRLFDTIDQAVWHRDGTSLEGITAEKTA</sequence>
<dbReference type="InterPro" id="IPR002645">
    <property type="entry name" value="STAS_dom"/>
</dbReference>
<feature type="transmembrane region" description="Helical" evidence="5">
    <location>
        <begin position="440"/>
        <end position="467"/>
    </location>
</feature>
<dbReference type="CDD" id="cd07042">
    <property type="entry name" value="STAS_SulP_like_sulfate_transporter"/>
    <property type="match status" value="1"/>
</dbReference>
<dbReference type="InterPro" id="IPR001902">
    <property type="entry name" value="SLC26A/SulP_fam"/>
</dbReference>
<dbReference type="SUPFAM" id="SSF52091">
    <property type="entry name" value="SpoIIaa-like"/>
    <property type="match status" value="1"/>
</dbReference>
<organism evidence="7 8">
    <name type="scientific">Diatrype stigma</name>
    <dbReference type="NCBI Taxonomy" id="117547"/>
    <lineage>
        <taxon>Eukaryota</taxon>
        <taxon>Fungi</taxon>
        <taxon>Dikarya</taxon>
        <taxon>Ascomycota</taxon>
        <taxon>Pezizomycotina</taxon>
        <taxon>Sordariomycetes</taxon>
        <taxon>Xylariomycetidae</taxon>
        <taxon>Xylariales</taxon>
        <taxon>Diatrypaceae</taxon>
        <taxon>Diatrype</taxon>
    </lineage>
</organism>
<dbReference type="AlphaFoldDB" id="A0AAN9YSQ5"/>
<dbReference type="EMBL" id="JAKJXP020000034">
    <property type="protein sequence ID" value="KAK7752854.1"/>
    <property type="molecule type" value="Genomic_DNA"/>
</dbReference>
<comment type="caution">
    <text evidence="7">The sequence shown here is derived from an EMBL/GenBank/DDBJ whole genome shotgun (WGS) entry which is preliminary data.</text>
</comment>
<evidence type="ECO:0000259" key="6">
    <source>
        <dbReference type="PROSITE" id="PS50801"/>
    </source>
</evidence>
<dbReference type="GO" id="GO:0055085">
    <property type="term" value="P:transmembrane transport"/>
    <property type="evidence" value="ECO:0007669"/>
    <property type="project" value="InterPro"/>
</dbReference>
<evidence type="ECO:0000256" key="2">
    <source>
        <dbReference type="ARBA" id="ARBA00022692"/>
    </source>
</evidence>
<keyword evidence="8" id="KW-1185">Reference proteome</keyword>
<dbReference type="NCBIfam" id="TIGR00815">
    <property type="entry name" value="sulP"/>
    <property type="match status" value="1"/>
</dbReference>
<feature type="transmembrane region" description="Helical" evidence="5">
    <location>
        <begin position="349"/>
        <end position="368"/>
    </location>
</feature>
<feature type="transmembrane region" description="Helical" evidence="5">
    <location>
        <begin position="218"/>
        <end position="236"/>
    </location>
</feature>
<feature type="transmembrane region" description="Helical" evidence="5">
    <location>
        <begin position="380"/>
        <end position="400"/>
    </location>
</feature>
<dbReference type="Pfam" id="PF01740">
    <property type="entry name" value="STAS"/>
    <property type="match status" value="1"/>
</dbReference>
<name>A0AAN9YSQ5_9PEZI</name>
<keyword evidence="4 5" id="KW-0472">Membrane</keyword>
<keyword evidence="2 5" id="KW-0812">Transmembrane</keyword>
<feature type="transmembrane region" description="Helical" evidence="5">
    <location>
        <begin position="67"/>
        <end position="87"/>
    </location>
</feature>
<dbReference type="PANTHER" id="PTHR11814">
    <property type="entry name" value="SULFATE TRANSPORTER"/>
    <property type="match status" value="1"/>
</dbReference>
<dbReference type="Gene3D" id="3.30.750.24">
    <property type="entry name" value="STAS domain"/>
    <property type="match status" value="1"/>
</dbReference>
<evidence type="ECO:0000313" key="8">
    <source>
        <dbReference type="Proteomes" id="UP001320420"/>
    </source>
</evidence>
<evidence type="ECO:0000256" key="3">
    <source>
        <dbReference type="ARBA" id="ARBA00022989"/>
    </source>
</evidence>
<dbReference type="Pfam" id="PF00916">
    <property type="entry name" value="Sulfate_transp"/>
    <property type="match status" value="1"/>
</dbReference>
<gene>
    <name evidence="7" type="ORF">SLS62_005196</name>
</gene>
<protein>
    <recommendedName>
        <fullName evidence="6">STAS domain-containing protein</fullName>
    </recommendedName>
</protein>
<feature type="transmembrane region" description="Helical" evidence="5">
    <location>
        <begin position="174"/>
        <end position="198"/>
    </location>
</feature>
<dbReference type="Proteomes" id="UP001320420">
    <property type="component" value="Unassembled WGS sequence"/>
</dbReference>
<feature type="transmembrane region" description="Helical" evidence="5">
    <location>
        <begin position="406"/>
        <end position="428"/>
    </location>
</feature>
<accession>A0AAN9YSQ5</accession>